<protein>
    <submittedName>
        <fullName evidence="1">Uncharacterized protein</fullName>
    </submittedName>
</protein>
<proteinExistence type="predicted"/>
<sequence length="65" mass="7506">MVSRKIIKPVLIILSFFIIFNCISNNFSMADLDDKINIPSKFPRTSLIANSIHIDNNWTEKILLK</sequence>
<comment type="caution">
    <text evidence="1">The sequence shown here is derived from an EMBL/GenBank/DDBJ whole genome shotgun (WGS) entry which is preliminary data.</text>
</comment>
<reference evidence="1" key="1">
    <citation type="journal article" date="2014" name="Front. Microbiol.">
        <title>High frequency of phylogenetically diverse reductive dehalogenase-homologous genes in deep subseafloor sedimentary metagenomes.</title>
        <authorList>
            <person name="Kawai M."/>
            <person name="Futagami T."/>
            <person name="Toyoda A."/>
            <person name="Takaki Y."/>
            <person name="Nishi S."/>
            <person name="Hori S."/>
            <person name="Arai W."/>
            <person name="Tsubouchi T."/>
            <person name="Morono Y."/>
            <person name="Uchiyama I."/>
            <person name="Ito T."/>
            <person name="Fujiyama A."/>
            <person name="Inagaki F."/>
            <person name="Takami H."/>
        </authorList>
    </citation>
    <scope>NUCLEOTIDE SEQUENCE</scope>
    <source>
        <strain evidence="1">Expedition CK06-06</strain>
    </source>
</reference>
<gene>
    <name evidence="1" type="ORF">S06H3_65117</name>
</gene>
<accession>X1RFE8</accession>
<dbReference type="AlphaFoldDB" id="X1RFE8"/>
<organism evidence="1">
    <name type="scientific">marine sediment metagenome</name>
    <dbReference type="NCBI Taxonomy" id="412755"/>
    <lineage>
        <taxon>unclassified sequences</taxon>
        <taxon>metagenomes</taxon>
        <taxon>ecological metagenomes</taxon>
    </lineage>
</organism>
<evidence type="ECO:0000313" key="1">
    <source>
        <dbReference type="EMBL" id="GAI65716.1"/>
    </source>
</evidence>
<name>X1RFE8_9ZZZZ</name>
<dbReference type="EMBL" id="BARV01043728">
    <property type="protein sequence ID" value="GAI65716.1"/>
    <property type="molecule type" value="Genomic_DNA"/>
</dbReference>